<accession>A0A7W9V1P0</accession>
<dbReference type="Proteomes" id="UP000588098">
    <property type="component" value="Unassembled WGS sequence"/>
</dbReference>
<dbReference type="InterPro" id="IPR013494">
    <property type="entry name" value="CHP02678"/>
</dbReference>
<comment type="caution">
    <text evidence="1">The sequence shown here is derived from an EMBL/GenBank/DDBJ whole genome shotgun (WGS) entry which is preliminary data.</text>
</comment>
<reference evidence="1 2" key="1">
    <citation type="submission" date="2020-08" db="EMBL/GenBank/DDBJ databases">
        <title>Genomic Encyclopedia of Type Strains, Phase III (KMG-III): the genomes of soil and plant-associated and newly described type strains.</title>
        <authorList>
            <person name="Whitman W."/>
        </authorList>
    </citation>
    <scope>NUCLEOTIDE SEQUENCE [LARGE SCALE GENOMIC DNA]</scope>
    <source>
        <strain evidence="1 2">CECT 8305</strain>
    </source>
</reference>
<name>A0A7W9V1P0_9ACTN</name>
<dbReference type="Pfam" id="PF09661">
    <property type="entry name" value="DUF2398"/>
    <property type="match status" value="1"/>
</dbReference>
<dbReference type="EMBL" id="JACHJL010000016">
    <property type="protein sequence ID" value="MBB5938446.1"/>
    <property type="molecule type" value="Genomic_DNA"/>
</dbReference>
<organism evidence="1 2">
    <name type="scientific">Streptomyces zagrosensis</name>
    <dbReference type="NCBI Taxonomy" id="1042984"/>
    <lineage>
        <taxon>Bacteria</taxon>
        <taxon>Bacillati</taxon>
        <taxon>Actinomycetota</taxon>
        <taxon>Actinomycetes</taxon>
        <taxon>Kitasatosporales</taxon>
        <taxon>Streptomycetaceae</taxon>
        <taxon>Streptomyces</taxon>
    </lineage>
</organism>
<protein>
    <submittedName>
        <fullName evidence="1">Uncharacterized protein (TIGR02678 family)</fullName>
    </submittedName>
</protein>
<proteinExistence type="predicted"/>
<sequence>MTLPSAHDVALAAERRSAGRLLLAHPLVTANGPHAELFPLIRRHAEWLGKHFQQVLGYRLLVDTSYARLFKAGLGPGSGHRLERSTGTPFTPRTYACLALALSVLVTAPEQVLLSRLVADIRAAAADAGVELEGTGRAAEKRTLAAALRQLVEWGVLTETEGSVATVTQEDGGEALITVDREVARVVVAGPLAQSRDGADLVRRSADPGFGGPRTYVRRMLVETPAVYLDELTDAERDWLRTRQRRESQAFSELLGLEAEIRAEGVVLVDPDEEVTDLHLPGTGTVAQAALLLLERLVERLRPVNPGHPATGGRLLIGVAVPEGVVAAVLAELVTEYGRRSNWQRGYLEDPEALRDAVLDLLVRMRLVARAGPLRSAGHGVPIGYDEEVTDGRPVTDVTGARAQDSGLVLLAAAARYATRLTVHQAPGARPEAAAQQELPL</sequence>
<dbReference type="AlphaFoldDB" id="A0A7W9V1P0"/>
<dbReference type="NCBIfam" id="TIGR02678">
    <property type="entry name" value="TIGR02678 family protein"/>
    <property type="match status" value="1"/>
</dbReference>
<gene>
    <name evidence="1" type="ORF">FHS42_005535</name>
</gene>
<evidence type="ECO:0000313" key="2">
    <source>
        <dbReference type="Proteomes" id="UP000588098"/>
    </source>
</evidence>
<evidence type="ECO:0000313" key="1">
    <source>
        <dbReference type="EMBL" id="MBB5938446.1"/>
    </source>
</evidence>
<keyword evidence="2" id="KW-1185">Reference proteome</keyword>
<dbReference type="RefSeq" id="WP_184576208.1">
    <property type="nucleotide sequence ID" value="NZ_JACHJL010000016.1"/>
</dbReference>